<feature type="compositionally biased region" description="Low complexity" evidence="1">
    <location>
        <begin position="63"/>
        <end position="116"/>
    </location>
</feature>
<dbReference type="AlphaFoldDB" id="A0A0Q0BII0"/>
<dbReference type="RefSeq" id="WP_057427178.1">
    <property type="nucleotide sequence ID" value="NZ_LJRI01000698.1"/>
</dbReference>
<dbReference type="Proteomes" id="UP000050384">
    <property type="component" value="Unassembled WGS sequence"/>
</dbReference>
<dbReference type="InterPro" id="IPR021327">
    <property type="entry name" value="DUF2934"/>
</dbReference>
<evidence type="ECO:0000313" key="3">
    <source>
        <dbReference type="Proteomes" id="UP000050384"/>
    </source>
</evidence>
<feature type="compositionally biased region" description="Basic residues" evidence="1">
    <location>
        <begin position="127"/>
        <end position="137"/>
    </location>
</feature>
<name>A0A0Q0BII0_PSESX</name>
<reference evidence="2 3" key="1">
    <citation type="submission" date="2015-09" db="EMBL/GenBank/DDBJ databases">
        <title>Genome announcement of multiple Pseudomonas syringae strains.</title>
        <authorList>
            <person name="Thakur S."/>
            <person name="Wang P.W."/>
            <person name="Gong Y."/>
            <person name="Weir B.S."/>
            <person name="Guttman D.S."/>
        </authorList>
    </citation>
    <scope>NUCLEOTIDE SEQUENCE [LARGE SCALE GENOMIC DNA]</scope>
    <source>
        <strain evidence="2 3">ICMP16929</strain>
    </source>
</reference>
<organism evidence="2 3">
    <name type="scientific">Pseudomonas syringae pv. spinaceae</name>
    <dbReference type="NCBI Taxonomy" id="264459"/>
    <lineage>
        <taxon>Bacteria</taxon>
        <taxon>Pseudomonadati</taxon>
        <taxon>Pseudomonadota</taxon>
        <taxon>Gammaproteobacteria</taxon>
        <taxon>Pseudomonadales</taxon>
        <taxon>Pseudomonadaceae</taxon>
        <taxon>Pseudomonas</taxon>
        <taxon>Pseudomonas syringae</taxon>
    </lineage>
</organism>
<feature type="region of interest" description="Disordered" evidence="1">
    <location>
        <begin position="38"/>
        <end position="137"/>
    </location>
</feature>
<protein>
    <submittedName>
        <fullName evidence="2">Uncharacterized protein</fullName>
    </submittedName>
</protein>
<dbReference type="EMBL" id="LJRI01000698">
    <property type="protein sequence ID" value="KPY92789.1"/>
    <property type="molecule type" value="Genomic_DNA"/>
</dbReference>
<gene>
    <name evidence="2" type="ORF">ALO94_04152</name>
</gene>
<evidence type="ECO:0000256" key="1">
    <source>
        <dbReference type="SAM" id="MobiDB-lite"/>
    </source>
</evidence>
<evidence type="ECO:0000313" key="2">
    <source>
        <dbReference type="EMBL" id="KPY92789.1"/>
    </source>
</evidence>
<proteinExistence type="predicted"/>
<dbReference type="Pfam" id="PF11154">
    <property type="entry name" value="DUF2934"/>
    <property type="match status" value="1"/>
</dbReference>
<sequence>MSADEKRIRDFAYQIWESEGKPSGHDERHWEMARKLAEAEALAPNKSTVRKSTKPKLPEVDSAKAPAKGAAKPVAKSAPAPKPAADSKPKAAPKAAPKPAAKPAAKPATAAASNAPTKKDAPAKPAAAKKPRKPSNS</sequence>
<comment type="caution">
    <text evidence="2">The sequence shown here is derived from an EMBL/GenBank/DDBJ whole genome shotgun (WGS) entry which is preliminary data.</text>
</comment>
<dbReference type="PATRIC" id="fig|264459.3.peg.6504"/>
<accession>A0A0Q0BII0</accession>